<accession>A0A449DAF9</accession>
<dbReference type="InterPro" id="IPR000182">
    <property type="entry name" value="GNAT_dom"/>
</dbReference>
<dbReference type="InterPro" id="IPR051908">
    <property type="entry name" value="Ribosomal_N-acetyltransferase"/>
</dbReference>
<dbReference type="InterPro" id="IPR016181">
    <property type="entry name" value="Acyl_CoA_acyltransferase"/>
</dbReference>
<evidence type="ECO:0000259" key="1">
    <source>
        <dbReference type="PROSITE" id="PS51186"/>
    </source>
</evidence>
<gene>
    <name evidence="2" type="primary">ydaF_2</name>
    <name evidence="2" type="ORF">NCTC12391_02697</name>
</gene>
<dbReference type="GO" id="GO:0008999">
    <property type="term" value="F:protein-N-terminal-alanine acetyltransferase activity"/>
    <property type="evidence" value="ECO:0007669"/>
    <property type="project" value="TreeGrafter"/>
</dbReference>
<sequence length="180" mass="19744">MTVHVRSWSTDDAEALVDIYANADAELRSNIPDDRGISGAREWLDRVLAAKADGTGWALAIVEADGDLFGNVMASCIEQRHSTAWISYWLTASARGRGLASSALRTLVDVAHDELDVYRLELGYRVNNPASAAVARAAGFLVEGRERERLVYDGVRFDTEVCARLSGDPRSPGRRLPVRQ</sequence>
<evidence type="ECO:0000313" key="2">
    <source>
        <dbReference type="EMBL" id="VEW14553.1"/>
    </source>
</evidence>
<dbReference type="AlphaFoldDB" id="A0A449DAF9"/>
<dbReference type="PROSITE" id="PS51186">
    <property type="entry name" value="GNAT"/>
    <property type="match status" value="1"/>
</dbReference>
<keyword evidence="2" id="KW-0012">Acyltransferase</keyword>
<proteinExistence type="predicted"/>
<protein>
    <submittedName>
        <fullName evidence="2">Ribosomal N-acetyltransferase YdaF</fullName>
        <ecNumber evidence="2">2.3.1.-</ecNumber>
    </submittedName>
</protein>
<dbReference type="Gene3D" id="3.40.630.30">
    <property type="match status" value="1"/>
</dbReference>
<dbReference type="EC" id="2.3.1.-" evidence="2"/>
<dbReference type="Proteomes" id="UP000386281">
    <property type="component" value="Unassembled WGS sequence"/>
</dbReference>
<feature type="domain" description="N-acetyltransferase" evidence="1">
    <location>
        <begin position="3"/>
        <end position="158"/>
    </location>
</feature>
<dbReference type="GO" id="GO:1990189">
    <property type="term" value="F:protein N-terminal-serine acetyltransferase activity"/>
    <property type="evidence" value="ECO:0007669"/>
    <property type="project" value="TreeGrafter"/>
</dbReference>
<dbReference type="GO" id="GO:0005737">
    <property type="term" value="C:cytoplasm"/>
    <property type="evidence" value="ECO:0007669"/>
    <property type="project" value="TreeGrafter"/>
</dbReference>
<dbReference type="EMBL" id="CAACXN010000015">
    <property type="protein sequence ID" value="VEW14553.1"/>
    <property type="molecule type" value="Genomic_DNA"/>
</dbReference>
<keyword evidence="2" id="KW-0808">Transferase</keyword>
<dbReference type="PANTHER" id="PTHR43441:SF10">
    <property type="entry name" value="ACETYLTRANSFERASE"/>
    <property type="match status" value="1"/>
</dbReference>
<dbReference type="Pfam" id="PF13302">
    <property type="entry name" value="Acetyltransf_3"/>
    <property type="match status" value="1"/>
</dbReference>
<name>A0A449DAF9_9MICO</name>
<dbReference type="SUPFAM" id="SSF55729">
    <property type="entry name" value="Acyl-CoA N-acyltransferases (Nat)"/>
    <property type="match status" value="1"/>
</dbReference>
<dbReference type="RefSeq" id="WP_190247186.1">
    <property type="nucleotide sequence ID" value="NZ_CAACXN010000015.1"/>
</dbReference>
<organism evidence="2 3">
    <name type="scientific">Brevibacterium casei</name>
    <dbReference type="NCBI Taxonomy" id="33889"/>
    <lineage>
        <taxon>Bacteria</taxon>
        <taxon>Bacillati</taxon>
        <taxon>Actinomycetota</taxon>
        <taxon>Actinomycetes</taxon>
        <taxon>Micrococcales</taxon>
        <taxon>Brevibacteriaceae</taxon>
        <taxon>Brevibacterium</taxon>
    </lineage>
</organism>
<dbReference type="PANTHER" id="PTHR43441">
    <property type="entry name" value="RIBOSOMAL-PROTEIN-SERINE ACETYLTRANSFERASE"/>
    <property type="match status" value="1"/>
</dbReference>
<reference evidence="2 3" key="1">
    <citation type="submission" date="2019-02" db="EMBL/GenBank/DDBJ databases">
        <authorList>
            <consortium name="Pathogen Informatics"/>
        </authorList>
    </citation>
    <scope>NUCLEOTIDE SEQUENCE [LARGE SCALE GENOMIC DNA]</scope>
    <source>
        <strain evidence="2 3">3012STDY7078520</strain>
    </source>
</reference>
<evidence type="ECO:0000313" key="3">
    <source>
        <dbReference type="Proteomes" id="UP000386281"/>
    </source>
</evidence>